<evidence type="ECO:0000256" key="1">
    <source>
        <dbReference type="ARBA" id="ARBA00007374"/>
    </source>
</evidence>
<evidence type="ECO:0000256" key="4">
    <source>
        <dbReference type="ARBA" id="ARBA00022777"/>
    </source>
</evidence>
<evidence type="ECO:0000256" key="5">
    <source>
        <dbReference type="ARBA" id="ARBA00022840"/>
    </source>
</evidence>
<dbReference type="SUPFAM" id="SSF56104">
    <property type="entry name" value="SAICAR synthase-like"/>
    <property type="match status" value="1"/>
</dbReference>
<dbReference type="GO" id="GO:0008440">
    <property type="term" value="F:inositol-1,4,5-trisphosphate 3-kinase activity"/>
    <property type="evidence" value="ECO:0007669"/>
    <property type="project" value="TreeGrafter"/>
</dbReference>
<dbReference type="AlphaFoldDB" id="A0A9N8HF47"/>
<evidence type="ECO:0000313" key="10">
    <source>
        <dbReference type="Proteomes" id="UP001153069"/>
    </source>
</evidence>
<sequence length="505" mass="56995">MKLVVSQSAYVLLASSSLTLATWRLLQWRARKRAKEAAERVQDMVQLGPLIDTNNKEVCENVVNVAIRRASKWISFQLSAEDGSVMIGQVGGVSVHKRPLLTLEPDYVMKPVQRDHRGMREIFLYEAVKTLSTNKSSHQYASLLTGGPYKKNQHYNNSQSPNGITITDLWDTLAIWFAMKMNDRVVEAYEKQMNQSWKVLRKERDTLHRLATFIPAYYGVVGQRSPLSIPKGEEQAHKASLSPDVGLNSSHFGMSLEAHLLLTDITGKFRRPCVMDIKMGTQTYEPDCPEDKKIREASKYAHQETFGFRIVGMRFYDPSHKDADENGFRLFSKEYGRSLSTMDDLLNALKIFLGAGCAKRVDDSDVVDEDGFSRIEQTNSQLSPTSTNGEDPLDAEERIRMRASSNILSGLRPVIGFMEENKSLGFYASSLLMVFEGDRSAPNPDVATVKMIDFGRVRRQPGGDPGYRLGLRNLKSLIDTLRKEEKQRLRSSVSMMPPEAVHDDE</sequence>
<dbReference type="InterPro" id="IPR038286">
    <property type="entry name" value="IPK_sf"/>
</dbReference>
<dbReference type="GO" id="GO:0005524">
    <property type="term" value="F:ATP binding"/>
    <property type="evidence" value="ECO:0007669"/>
    <property type="project" value="UniProtKB-KW"/>
</dbReference>
<comment type="similarity">
    <text evidence="1 8">Belongs to the inositol phosphokinase (IPK) family.</text>
</comment>
<dbReference type="GO" id="GO:0005737">
    <property type="term" value="C:cytoplasm"/>
    <property type="evidence" value="ECO:0007669"/>
    <property type="project" value="TreeGrafter"/>
</dbReference>
<keyword evidence="5" id="KW-0067">ATP-binding</keyword>
<dbReference type="Proteomes" id="UP001153069">
    <property type="component" value="Unassembled WGS sequence"/>
</dbReference>
<dbReference type="EC" id="2.7.-.-" evidence="8"/>
<dbReference type="OrthoDB" id="338650at2759"/>
<evidence type="ECO:0000313" key="9">
    <source>
        <dbReference type="EMBL" id="CAB9508063.1"/>
    </source>
</evidence>
<dbReference type="PANTHER" id="PTHR12400">
    <property type="entry name" value="INOSITOL POLYPHOSPHATE KINASE"/>
    <property type="match status" value="1"/>
</dbReference>
<dbReference type="PANTHER" id="PTHR12400:SF51">
    <property type="entry name" value="INOSITOL POLYPHOSPHATE MULTIKINASE"/>
    <property type="match status" value="1"/>
</dbReference>
<name>A0A9N8HF47_9STRA</name>
<evidence type="ECO:0000256" key="2">
    <source>
        <dbReference type="ARBA" id="ARBA00022679"/>
    </source>
</evidence>
<keyword evidence="2 8" id="KW-0808">Transferase</keyword>
<dbReference type="GO" id="GO:0032958">
    <property type="term" value="P:inositol phosphate biosynthetic process"/>
    <property type="evidence" value="ECO:0007669"/>
    <property type="project" value="InterPro"/>
</dbReference>
<organism evidence="9 10">
    <name type="scientific">Seminavis robusta</name>
    <dbReference type="NCBI Taxonomy" id="568900"/>
    <lineage>
        <taxon>Eukaryota</taxon>
        <taxon>Sar</taxon>
        <taxon>Stramenopiles</taxon>
        <taxon>Ochrophyta</taxon>
        <taxon>Bacillariophyta</taxon>
        <taxon>Bacillariophyceae</taxon>
        <taxon>Bacillariophycidae</taxon>
        <taxon>Naviculales</taxon>
        <taxon>Naviculaceae</taxon>
        <taxon>Seminavis</taxon>
    </lineage>
</organism>
<keyword evidence="4 8" id="KW-0418">Kinase</keyword>
<comment type="catalytic activity">
    <reaction evidence="7">
        <text>1D-myo-inositol 1,3,4,6-tetrakisphosphate + ATP = 1D-myo-inositol 1,3,4,5,6-pentakisphosphate + ADP + H(+)</text>
        <dbReference type="Rhea" id="RHEA:12717"/>
        <dbReference type="ChEBI" id="CHEBI:15378"/>
        <dbReference type="ChEBI" id="CHEBI:30616"/>
        <dbReference type="ChEBI" id="CHEBI:57660"/>
        <dbReference type="ChEBI" id="CHEBI:57733"/>
        <dbReference type="ChEBI" id="CHEBI:456216"/>
        <dbReference type="EC" id="2.7.1.140"/>
    </reaction>
</comment>
<dbReference type="Gene3D" id="3.30.470.160">
    <property type="entry name" value="Inositol polyphosphate kinase"/>
    <property type="match status" value="1"/>
</dbReference>
<evidence type="ECO:0000256" key="3">
    <source>
        <dbReference type="ARBA" id="ARBA00022741"/>
    </source>
</evidence>
<keyword evidence="3" id="KW-0547">Nucleotide-binding</keyword>
<keyword evidence="10" id="KW-1185">Reference proteome</keyword>
<proteinExistence type="inferred from homology"/>
<comment type="caution">
    <text evidence="9">The sequence shown here is derived from an EMBL/GenBank/DDBJ whole genome shotgun (WGS) entry which is preliminary data.</text>
</comment>
<dbReference type="InterPro" id="IPR005522">
    <property type="entry name" value="IPK"/>
</dbReference>
<dbReference type="Pfam" id="PF03770">
    <property type="entry name" value="IPK"/>
    <property type="match status" value="2"/>
</dbReference>
<gene>
    <name evidence="9" type="ORF">SEMRO_332_G119280.1</name>
</gene>
<evidence type="ECO:0000256" key="6">
    <source>
        <dbReference type="ARBA" id="ARBA00036164"/>
    </source>
</evidence>
<protein>
    <recommendedName>
        <fullName evidence="8">Kinase</fullName>
        <ecNumber evidence="8">2.7.-.-</ecNumber>
    </recommendedName>
</protein>
<dbReference type="EMBL" id="CAICTM010000331">
    <property type="protein sequence ID" value="CAB9508063.1"/>
    <property type="molecule type" value="Genomic_DNA"/>
</dbReference>
<evidence type="ECO:0000256" key="8">
    <source>
        <dbReference type="RuleBase" id="RU363090"/>
    </source>
</evidence>
<evidence type="ECO:0000256" key="7">
    <source>
        <dbReference type="ARBA" id="ARBA00036525"/>
    </source>
</evidence>
<reference evidence="9" key="1">
    <citation type="submission" date="2020-06" db="EMBL/GenBank/DDBJ databases">
        <authorList>
            <consortium name="Plant Systems Biology data submission"/>
        </authorList>
    </citation>
    <scope>NUCLEOTIDE SEQUENCE</scope>
    <source>
        <strain evidence="9">D6</strain>
    </source>
</reference>
<dbReference type="GO" id="GO:0051765">
    <property type="term" value="F:inositol tetrakisphosphate kinase activity"/>
    <property type="evidence" value="ECO:0007669"/>
    <property type="project" value="TreeGrafter"/>
</dbReference>
<accession>A0A9N8HF47</accession>
<dbReference type="GO" id="GO:0005634">
    <property type="term" value="C:nucleus"/>
    <property type="evidence" value="ECO:0007669"/>
    <property type="project" value="TreeGrafter"/>
</dbReference>
<comment type="catalytic activity">
    <reaction evidence="6">
        <text>1D-myo-inositol 1,4,5-trisphosphate + 2 ATP = 1D-myo-inositol 1,3,4,5,6-pentakisphosphate + 2 ADP + 2 H(+)</text>
        <dbReference type="Rhea" id="RHEA:32359"/>
        <dbReference type="ChEBI" id="CHEBI:15378"/>
        <dbReference type="ChEBI" id="CHEBI:30616"/>
        <dbReference type="ChEBI" id="CHEBI:57733"/>
        <dbReference type="ChEBI" id="CHEBI:203600"/>
        <dbReference type="ChEBI" id="CHEBI:456216"/>
        <dbReference type="EC" id="2.7.1.151"/>
    </reaction>
</comment>